<proteinExistence type="predicted"/>
<dbReference type="Proteomes" id="UP000824120">
    <property type="component" value="Chromosome 12"/>
</dbReference>
<reference evidence="1 2" key="1">
    <citation type="submission" date="2020-09" db="EMBL/GenBank/DDBJ databases">
        <title>De no assembly of potato wild relative species, Solanum commersonii.</title>
        <authorList>
            <person name="Cho K."/>
        </authorList>
    </citation>
    <scope>NUCLEOTIDE SEQUENCE [LARGE SCALE GENOMIC DNA]</scope>
    <source>
        <strain evidence="1">LZ3.2</strain>
        <tissue evidence="1">Leaf</tissue>
    </source>
</reference>
<accession>A0A9J5W6M5</accession>
<sequence length="89" mass="10800">MVFLLVKIQKIETKLIEFENASNVSFSERNKPCFSMHIRLQLGLKYMFVLCFFHKCKPFFLLFTYQEKILDKFFVVKLEDHYRKHAEAD</sequence>
<evidence type="ECO:0000313" key="2">
    <source>
        <dbReference type="Proteomes" id="UP000824120"/>
    </source>
</evidence>
<protein>
    <submittedName>
        <fullName evidence="1">Uncharacterized protein</fullName>
    </submittedName>
</protein>
<dbReference type="AlphaFoldDB" id="A0A9J5W6M5"/>
<organism evidence="1 2">
    <name type="scientific">Solanum commersonii</name>
    <name type="common">Commerson's wild potato</name>
    <name type="synonym">Commerson's nightshade</name>
    <dbReference type="NCBI Taxonomy" id="4109"/>
    <lineage>
        <taxon>Eukaryota</taxon>
        <taxon>Viridiplantae</taxon>
        <taxon>Streptophyta</taxon>
        <taxon>Embryophyta</taxon>
        <taxon>Tracheophyta</taxon>
        <taxon>Spermatophyta</taxon>
        <taxon>Magnoliopsida</taxon>
        <taxon>eudicotyledons</taxon>
        <taxon>Gunneridae</taxon>
        <taxon>Pentapetalae</taxon>
        <taxon>asterids</taxon>
        <taxon>lamiids</taxon>
        <taxon>Solanales</taxon>
        <taxon>Solanaceae</taxon>
        <taxon>Solanoideae</taxon>
        <taxon>Solaneae</taxon>
        <taxon>Solanum</taxon>
    </lineage>
</organism>
<dbReference type="EMBL" id="JACXVP010000012">
    <property type="protein sequence ID" value="KAG5570868.1"/>
    <property type="molecule type" value="Genomic_DNA"/>
</dbReference>
<evidence type="ECO:0000313" key="1">
    <source>
        <dbReference type="EMBL" id="KAG5570868.1"/>
    </source>
</evidence>
<name>A0A9J5W6M5_SOLCO</name>
<comment type="caution">
    <text evidence="1">The sequence shown here is derived from an EMBL/GenBank/DDBJ whole genome shotgun (WGS) entry which is preliminary data.</text>
</comment>
<keyword evidence="2" id="KW-1185">Reference proteome</keyword>
<gene>
    <name evidence="1" type="ORF">H5410_060634</name>
</gene>